<gene>
    <name evidence="1" type="ORF">Pan189_12290</name>
</gene>
<dbReference type="Proteomes" id="UP000317318">
    <property type="component" value="Chromosome"/>
</dbReference>
<evidence type="ECO:0000313" key="2">
    <source>
        <dbReference type="Proteomes" id="UP000317318"/>
    </source>
</evidence>
<name>A0A517QYY3_9PLAN</name>
<evidence type="ECO:0000313" key="1">
    <source>
        <dbReference type="EMBL" id="QDT36865.1"/>
    </source>
</evidence>
<accession>A0A517QYY3</accession>
<proteinExistence type="predicted"/>
<sequence>MIPNNVRRLFGMKLVEVGRAADAATATIEYVRVDHCRPNVARIFDKGAKEFLHGSDIVTGFDQVRRERVPECVGDHTVRDITPNGCCANCLRRRWPGRFSAGCRKARDVVREPPGVFETD</sequence>
<dbReference type="KEGG" id="svp:Pan189_12290"/>
<reference evidence="1 2" key="1">
    <citation type="submission" date="2019-02" db="EMBL/GenBank/DDBJ databases">
        <title>Deep-cultivation of Planctomycetes and their phenomic and genomic characterization uncovers novel biology.</title>
        <authorList>
            <person name="Wiegand S."/>
            <person name="Jogler M."/>
            <person name="Boedeker C."/>
            <person name="Pinto D."/>
            <person name="Vollmers J."/>
            <person name="Rivas-Marin E."/>
            <person name="Kohn T."/>
            <person name="Peeters S.H."/>
            <person name="Heuer A."/>
            <person name="Rast P."/>
            <person name="Oberbeckmann S."/>
            <person name="Bunk B."/>
            <person name="Jeske O."/>
            <person name="Meyerdierks A."/>
            <person name="Storesund J.E."/>
            <person name="Kallscheuer N."/>
            <person name="Luecker S."/>
            <person name="Lage O.M."/>
            <person name="Pohl T."/>
            <person name="Merkel B.J."/>
            <person name="Hornburger P."/>
            <person name="Mueller R.-W."/>
            <person name="Bruemmer F."/>
            <person name="Labrenz M."/>
            <person name="Spormann A.M."/>
            <person name="Op den Camp H."/>
            <person name="Overmann J."/>
            <person name="Amann R."/>
            <person name="Jetten M.S.M."/>
            <person name="Mascher T."/>
            <person name="Medema M.H."/>
            <person name="Devos D.P."/>
            <person name="Kaster A.-K."/>
            <person name="Ovreas L."/>
            <person name="Rohde M."/>
            <person name="Galperin M.Y."/>
            <person name="Jogler C."/>
        </authorList>
    </citation>
    <scope>NUCLEOTIDE SEQUENCE [LARGE SCALE GENOMIC DNA]</scope>
    <source>
        <strain evidence="1 2">Pan189</strain>
    </source>
</reference>
<dbReference type="AlphaFoldDB" id="A0A517QYY3"/>
<protein>
    <submittedName>
        <fullName evidence="1">Uncharacterized protein</fullName>
    </submittedName>
</protein>
<dbReference type="EMBL" id="CP036268">
    <property type="protein sequence ID" value="QDT36865.1"/>
    <property type="molecule type" value="Genomic_DNA"/>
</dbReference>
<organism evidence="1 2">
    <name type="scientific">Stratiformator vulcanicus</name>
    <dbReference type="NCBI Taxonomy" id="2527980"/>
    <lineage>
        <taxon>Bacteria</taxon>
        <taxon>Pseudomonadati</taxon>
        <taxon>Planctomycetota</taxon>
        <taxon>Planctomycetia</taxon>
        <taxon>Planctomycetales</taxon>
        <taxon>Planctomycetaceae</taxon>
        <taxon>Stratiformator</taxon>
    </lineage>
</organism>
<keyword evidence="2" id="KW-1185">Reference proteome</keyword>